<evidence type="ECO:0000313" key="1">
    <source>
        <dbReference type="EMBL" id="PYI23098.1"/>
    </source>
</evidence>
<reference evidence="1 2" key="1">
    <citation type="submission" date="2018-02" db="EMBL/GenBank/DDBJ databases">
        <title>The genomes of Aspergillus section Nigri reveals drivers in fungal speciation.</title>
        <authorList>
            <consortium name="DOE Joint Genome Institute"/>
            <person name="Vesth T.C."/>
            <person name="Nybo J."/>
            <person name="Theobald S."/>
            <person name="Brandl J."/>
            <person name="Frisvad J.C."/>
            <person name="Nielsen K.F."/>
            <person name="Lyhne E.K."/>
            <person name="Kogle M.E."/>
            <person name="Kuo A."/>
            <person name="Riley R."/>
            <person name="Clum A."/>
            <person name="Nolan M."/>
            <person name="Lipzen A."/>
            <person name="Salamov A."/>
            <person name="Henrissat B."/>
            <person name="Wiebenga A."/>
            <person name="De vries R.P."/>
            <person name="Grigoriev I.V."/>
            <person name="Mortensen U.H."/>
            <person name="Andersen M.R."/>
            <person name="Baker S.E."/>
        </authorList>
    </citation>
    <scope>NUCLEOTIDE SEQUENCE [LARGE SCALE GENOMIC DNA]</scope>
    <source>
        <strain evidence="1 2">CBS 115571</strain>
    </source>
</reference>
<sequence length="72" mass="8065">MEESVDYNELIAQISVNLNNALNTFGASSPQFQNVLNILRDCLREMEEKARQSTSLDPEMLNLAMGFLSLGE</sequence>
<keyword evidence="2" id="KW-1185">Reference proteome</keyword>
<dbReference type="OMA" id="YDIDYNE"/>
<dbReference type="EMBL" id="KZ825107">
    <property type="protein sequence ID" value="PYI23098.1"/>
    <property type="molecule type" value="Genomic_DNA"/>
</dbReference>
<evidence type="ECO:0000313" key="2">
    <source>
        <dbReference type="Proteomes" id="UP000249829"/>
    </source>
</evidence>
<dbReference type="AlphaFoldDB" id="A0A2V5HFF0"/>
<name>A0A2V5HFF0_ASPV1</name>
<organism evidence="1 2">
    <name type="scientific">Aspergillus violaceofuscus (strain CBS 115571)</name>
    <dbReference type="NCBI Taxonomy" id="1450538"/>
    <lineage>
        <taxon>Eukaryota</taxon>
        <taxon>Fungi</taxon>
        <taxon>Dikarya</taxon>
        <taxon>Ascomycota</taxon>
        <taxon>Pezizomycotina</taxon>
        <taxon>Eurotiomycetes</taxon>
        <taxon>Eurotiomycetidae</taxon>
        <taxon>Eurotiales</taxon>
        <taxon>Aspergillaceae</taxon>
        <taxon>Aspergillus</taxon>
    </lineage>
</organism>
<protein>
    <submittedName>
        <fullName evidence="1">Uncharacterized protein</fullName>
    </submittedName>
</protein>
<gene>
    <name evidence="1" type="ORF">BO99DRAFT_429214</name>
</gene>
<dbReference type="Proteomes" id="UP000249829">
    <property type="component" value="Unassembled WGS sequence"/>
</dbReference>
<proteinExistence type="predicted"/>
<accession>A0A2V5HFF0</accession>